<feature type="region of interest" description="Disordered" evidence="1">
    <location>
        <begin position="1"/>
        <end position="44"/>
    </location>
</feature>
<name>A0AAD3XWX7_NEPGR</name>
<accession>A0AAD3XWX7</accession>
<reference evidence="2" key="1">
    <citation type="submission" date="2023-05" db="EMBL/GenBank/DDBJ databases">
        <title>Nepenthes gracilis genome sequencing.</title>
        <authorList>
            <person name="Fukushima K."/>
        </authorList>
    </citation>
    <scope>NUCLEOTIDE SEQUENCE</scope>
    <source>
        <strain evidence="2">SING2019-196</strain>
    </source>
</reference>
<dbReference type="EMBL" id="BSYO01000022">
    <property type="protein sequence ID" value="GMH20712.1"/>
    <property type="molecule type" value="Genomic_DNA"/>
</dbReference>
<protein>
    <submittedName>
        <fullName evidence="2">Uncharacterized protein</fullName>
    </submittedName>
</protein>
<gene>
    <name evidence="2" type="ORF">Nepgr_022553</name>
</gene>
<keyword evidence="3" id="KW-1185">Reference proteome</keyword>
<comment type="caution">
    <text evidence="2">The sequence shown here is derived from an EMBL/GenBank/DDBJ whole genome shotgun (WGS) entry which is preliminary data.</text>
</comment>
<organism evidence="2 3">
    <name type="scientific">Nepenthes gracilis</name>
    <name type="common">Slender pitcher plant</name>
    <dbReference type="NCBI Taxonomy" id="150966"/>
    <lineage>
        <taxon>Eukaryota</taxon>
        <taxon>Viridiplantae</taxon>
        <taxon>Streptophyta</taxon>
        <taxon>Embryophyta</taxon>
        <taxon>Tracheophyta</taxon>
        <taxon>Spermatophyta</taxon>
        <taxon>Magnoliopsida</taxon>
        <taxon>eudicotyledons</taxon>
        <taxon>Gunneridae</taxon>
        <taxon>Pentapetalae</taxon>
        <taxon>Caryophyllales</taxon>
        <taxon>Nepenthaceae</taxon>
        <taxon>Nepenthes</taxon>
    </lineage>
</organism>
<dbReference type="AlphaFoldDB" id="A0AAD3XWX7"/>
<proteinExistence type="predicted"/>
<feature type="compositionally biased region" description="Pro residues" evidence="1">
    <location>
        <begin position="22"/>
        <end position="41"/>
    </location>
</feature>
<evidence type="ECO:0000313" key="3">
    <source>
        <dbReference type="Proteomes" id="UP001279734"/>
    </source>
</evidence>
<evidence type="ECO:0000256" key="1">
    <source>
        <dbReference type="SAM" id="MobiDB-lite"/>
    </source>
</evidence>
<evidence type="ECO:0000313" key="2">
    <source>
        <dbReference type="EMBL" id="GMH20712.1"/>
    </source>
</evidence>
<sequence>MLKAAEEPLGPLRPRMLESPYEKPPLVPPPLHRFSRDPPPVTHRWNCPQPKLQKGLTDLIDSSAARPLDGFPTPYILFAMGRPGSVEEEELGEAARR</sequence>
<dbReference type="Proteomes" id="UP001279734">
    <property type="component" value="Unassembled WGS sequence"/>
</dbReference>